<dbReference type="PANTHER" id="PTHR24369:SF210">
    <property type="entry name" value="CHAOPTIN-RELATED"/>
    <property type="match status" value="1"/>
</dbReference>
<proteinExistence type="predicted"/>
<dbReference type="InterPro" id="IPR003591">
    <property type="entry name" value="Leu-rich_rpt_typical-subtyp"/>
</dbReference>
<keyword evidence="3" id="KW-0677">Repeat</keyword>
<dbReference type="InterPro" id="IPR001611">
    <property type="entry name" value="Leu-rich_rpt"/>
</dbReference>
<keyword evidence="1" id="KW-0433">Leucine-rich repeat</keyword>
<keyword evidence="2 6" id="KW-0732">Signal</keyword>
<reference evidence="9 10" key="3">
    <citation type="submission" date="2016-03" db="EMBL/GenBank/DDBJ databases">
        <title>EvidentialGene: Evidence-directed Construction of Genes on Genomes.</title>
        <authorList>
            <person name="Gilbert D.G."/>
            <person name="Choi J.-H."/>
            <person name="Mockaitis K."/>
            <person name="Colbourne J."/>
            <person name="Pfrender M."/>
        </authorList>
    </citation>
    <scope>NUCLEOTIDE SEQUENCE [LARGE SCALE GENOMIC DNA]</scope>
    <source>
        <strain evidence="9 10">Xinb3</strain>
        <tissue evidence="9">Complete organism</tissue>
    </source>
</reference>
<feature type="chain" id="PRO_5013463183" evidence="6">
    <location>
        <begin position="21"/>
        <end position="562"/>
    </location>
</feature>
<dbReference type="PANTHER" id="PTHR24369">
    <property type="entry name" value="ANTIGEN BSP, PUTATIVE-RELATED"/>
    <property type="match status" value="1"/>
</dbReference>
<dbReference type="OrthoDB" id="635273at2759"/>
<organism evidence="9 10">
    <name type="scientific">Daphnia magna</name>
    <dbReference type="NCBI Taxonomy" id="35525"/>
    <lineage>
        <taxon>Eukaryota</taxon>
        <taxon>Metazoa</taxon>
        <taxon>Ecdysozoa</taxon>
        <taxon>Arthropoda</taxon>
        <taxon>Crustacea</taxon>
        <taxon>Branchiopoda</taxon>
        <taxon>Diplostraca</taxon>
        <taxon>Cladocera</taxon>
        <taxon>Anomopoda</taxon>
        <taxon>Daphniidae</taxon>
        <taxon>Daphnia</taxon>
    </lineage>
</organism>
<gene>
    <name evidence="9" type="ORF">APZ42_034558</name>
</gene>
<dbReference type="AlphaFoldDB" id="A0A0P5ZRW5"/>
<dbReference type="Pfam" id="PF13855">
    <property type="entry name" value="LRR_8"/>
    <property type="match status" value="2"/>
</dbReference>
<dbReference type="EMBL" id="GDIP01225036">
    <property type="protein sequence ID" value="JAI98365.1"/>
    <property type="molecule type" value="Transcribed_RNA"/>
</dbReference>
<evidence type="ECO:0000256" key="5">
    <source>
        <dbReference type="SAM" id="Phobius"/>
    </source>
</evidence>
<dbReference type="InterPro" id="IPR032675">
    <property type="entry name" value="LRR_dom_sf"/>
</dbReference>
<protein>
    <submittedName>
        <fullName evidence="8 9">Leucine-rich repeat neuronal protein</fullName>
    </submittedName>
</protein>
<evidence type="ECO:0000259" key="7">
    <source>
        <dbReference type="SMART" id="SM00082"/>
    </source>
</evidence>
<evidence type="ECO:0000313" key="8">
    <source>
        <dbReference type="EMBL" id="JAI98365.1"/>
    </source>
</evidence>
<keyword evidence="10" id="KW-1185">Reference proteome</keyword>
<feature type="domain" description="LRRCT" evidence="7">
    <location>
        <begin position="404"/>
        <end position="460"/>
    </location>
</feature>
<reference evidence="8" key="1">
    <citation type="submission" date="2015-10" db="EMBL/GenBank/DDBJ databases">
        <title>Daphnia magna gene sets from two clonal populations assembled and annotated with EvidentialGene.</title>
        <authorList>
            <person name="Gilbert D."/>
            <person name="Podicheti R."/>
            <person name="Orsini L."/>
            <person name="Colbourne J."/>
            <person name="Pfrender M."/>
        </authorList>
    </citation>
    <scope>NUCLEOTIDE SEQUENCE</scope>
</reference>
<feature type="signal peptide" evidence="6">
    <location>
        <begin position="1"/>
        <end position="20"/>
    </location>
</feature>
<evidence type="ECO:0000313" key="10">
    <source>
        <dbReference type="Proteomes" id="UP000076858"/>
    </source>
</evidence>
<dbReference type="SUPFAM" id="SSF52058">
    <property type="entry name" value="L domain-like"/>
    <property type="match status" value="1"/>
</dbReference>
<dbReference type="Proteomes" id="UP000076858">
    <property type="component" value="Unassembled WGS sequence"/>
</dbReference>
<keyword evidence="5" id="KW-1133">Transmembrane helix</keyword>
<accession>A0A0P5ZRW5</accession>
<evidence type="ECO:0000256" key="4">
    <source>
        <dbReference type="SAM" id="MobiDB-lite"/>
    </source>
</evidence>
<dbReference type="SMART" id="SM00369">
    <property type="entry name" value="LRR_TYP"/>
    <property type="match status" value="8"/>
</dbReference>
<evidence type="ECO:0000256" key="6">
    <source>
        <dbReference type="SAM" id="SignalP"/>
    </source>
</evidence>
<evidence type="ECO:0000256" key="2">
    <source>
        <dbReference type="ARBA" id="ARBA00022729"/>
    </source>
</evidence>
<keyword evidence="5" id="KW-0812">Transmembrane</keyword>
<dbReference type="EMBL" id="LRGB01003389">
    <property type="protein sequence ID" value="KZS02855.1"/>
    <property type="molecule type" value="Genomic_DNA"/>
</dbReference>
<dbReference type="Gene3D" id="3.80.10.10">
    <property type="entry name" value="Ribonuclease Inhibitor"/>
    <property type="match status" value="2"/>
</dbReference>
<keyword evidence="5" id="KW-0472">Membrane</keyword>
<dbReference type="InterPro" id="IPR050541">
    <property type="entry name" value="LRR_TM_domain-containing"/>
</dbReference>
<dbReference type="STRING" id="35525.A0A0P5ZRW5"/>
<sequence length="562" mass="62526">MAYPFCVALFVLTTLCMTESQSDGSQFSSMIDFSQTPVSETTGSENVPDARNLSGLDLTSTQLPNANGEENPFQSTICQLCTCQDVNPLFLIDCNGKSLKKPFLVSEWPNDIYGYSIEAKFDSNEYMELAQFPELSLSRLSYRGNGILFIQKAAFKFLKKLEYLDLSENGLTHESINENIFEGQFNEEDYEPIPLKTLKLGYNKIISIDKDAFNHLSHLEILELNNNPLKVIDHQTAIAITTLRKLKILNLAETGLASVPSGFFHALLALKMLILAGNQFTTLPEELQHAIHLEYLNFNNNPTKSLDANSFQGLSQLKHLNVSSMHLLERIAANTFTPLTSMTHLWCSFNPLLKEIHPGAFNNMAESDGTLRLSEFHFRGNNLQNLPLSLLPWTSLEQVDVGENPFKCDCNVGWMVTELLPFISEKTPELTTALRCAEPEDYKDVLLDSLEGDAKIVNCSNPADNTTSGQDSSHGTSDGGSRNPKISSNKGLIIVSLFGIISIVGGMACFVLLAVRKSHLRQLYDTSSGQIVHYVRTSGGSGKREDEQAIVHKEFNHYHQEP</sequence>
<reference evidence="8" key="2">
    <citation type="submission" date="2015-10" db="EMBL/GenBank/DDBJ databases">
        <authorList>
            <person name="Gilbert D.G."/>
        </authorList>
    </citation>
    <scope>NUCLEOTIDE SEQUENCE</scope>
</reference>
<name>A0A0P5ZRW5_9CRUS</name>
<evidence type="ECO:0000313" key="9">
    <source>
        <dbReference type="EMBL" id="KZS02855.1"/>
    </source>
</evidence>
<feature type="region of interest" description="Disordered" evidence="4">
    <location>
        <begin position="460"/>
        <end position="483"/>
    </location>
</feature>
<dbReference type="InterPro" id="IPR000483">
    <property type="entry name" value="Cys-rich_flank_reg_C"/>
</dbReference>
<evidence type="ECO:0000256" key="1">
    <source>
        <dbReference type="ARBA" id="ARBA00022614"/>
    </source>
</evidence>
<feature type="transmembrane region" description="Helical" evidence="5">
    <location>
        <begin position="491"/>
        <end position="515"/>
    </location>
</feature>
<dbReference type="SMART" id="SM00082">
    <property type="entry name" value="LRRCT"/>
    <property type="match status" value="1"/>
</dbReference>
<dbReference type="FunFam" id="3.80.10.10:FF:002210">
    <property type="entry name" value="Leucine-rich transmembrane protein, putative"/>
    <property type="match status" value="1"/>
</dbReference>
<dbReference type="GO" id="GO:0005886">
    <property type="term" value="C:plasma membrane"/>
    <property type="evidence" value="ECO:0007669"/>
    <property type="project" value="TreeGrafter"/>
</dbReference>
<evidence type="ECO:0000256" key="3">
    <source>
        <dbReference type="ARBA" id="ARBA00022737"/>
    </source>
</evidence>